<dbReference type="Pfam" id="PF02798">
    <property type="entry name" value="GST_N"/>
    <property type="match status" value="1"/>
</dbReference>
<dbReference type="KEGG" id="sbf:JCM31447_22030"/>
<dbReference type="Gene3D" id="1.20.1050.10">
    <property type="match status" value="1"/>
</dbReference>
<evidence type="ECO:0000259" key="2">
    <source>
        <dbReference type="PROSITE" id="PS50405"/>
    </source>
</evidence>
<dbReference type="PROSITE" id="PS50405">
    <property type="entry name" value="GST_CTER"/>
    <property type="match status" value="1"/>
</dbReference>
<dbReference type="SFLD" id="SFLDG00358">
    <property type="entry name" value="Main_(cytGST)"/>
    <property type="match status" value="1"/>
</dbReference>
<accession>A0A4P2VW01</accession>
<dbReference type="SFLD" id="SFLDS00019">
    <property type="entry name" value="Glutathione_Transferase_(cytos"/>
    <property type="match status" value="1"/>
</dbReference>
<dbReference type="RefSeq" id="WP_130610245.1">
    <property type="nucleotide sequence ID" value="NZ_AP019368.1"/>
</dbReference>
<evidence type="ECO:0000313" key="3">
    <source>
        <dbReference type="EMBL" id="BBH53755.1"/>
    </source>
</evidence>
<protein>
    <submittedName>
        <fullName evidence="3">Glutathione transferase GstA</fullName>
    </submittedName>
</protein>
<dbReference type="CDD" id="cd03188">
    <property type="entry name" value="GST_C_Beta"/>
    <property type="match status" value="1"/>
</dbReference>
<gene>
    <name evidence="3" type="ORF">JCM31447_22030</name>
</gene>
<dbReference type="OrthoDB" id="5291630at2"/>
<keyword evidence="4" id="KW-1185">Reference proteome</keyword>
<dbReference type="Pfam" id="PF14497">
    <property type="entry name" value="GST_C_3"/>
    <property type="match status" value="1"/>
</dbReference>
<dbReference type="EMBL" id="AP019368">
    <property type="protein sequence ID" value="BBH53755.1"/>
    <property type="molecule type" value="Genomic_DNA"/>
</dbReference>
<dbReference type="InterPro" id="IPR010987">
    <property type="entry name" value="Glutathione-S-Trfase_C-like"/>
</dbReference>
<dbReference type="InterPro" id="IPR004046">
    <property type="entry name" value="GST_C"/>
</dbReference>
<dbReference type="GO" id="GO:0016740">
    <property type="term" value="F:transferase activity"/>
    <property type="evidence" value="ECO:0007669"/>
    <property type="project" value="UniProtKB-KW"/>
</dbReference>
<dbReference type="InterPro" id="IPR036282">
    <property type="entry name" value="Glutathione-S-Trfase_C_sf"/>
</dbReference>
<dbReference type="SUPFAM" id="SSF47616">
    <property type="entry name" value="GST C-terminal domain-like"/>
    <property type="match status" value="1"/>
</dbReference>
<feature type="domain" description="GST C-terminal" evidence="2">
    <location>
        <begin position="86"/>
        <end position="209"/>
    </location>
</feature>
<dbReference type="SFLD" id="SFLDG01150">
    <property type="entry name" value="Main.1:_Beta-like"/>
    <property type="match status" value="1"/>
</dbReference>
<dbReference type="InterPro" id="IPR040079">
    <property type="entry name" value="Glutathione_S-Trfase"/>
</dbReference>
<dbReference type="PROSITE" id="PS50404">
    <property type="entry name" value="GST_NTER"/>
    <property type="match status" value="1"/>
</dbReference>
<feature type="domain" description="GST N-terminal" evidence="1">
    <location>
        <begin position="1"/>
        <end position="80"/>
    </location>
</feature>
<dbReference type="CDD" id="cd03057">
    <property type="entry name" value="GST_N_Beta"/>
    <property type="match status" value="1"/>
</dbReference>
<reference evidence="3 4" key="1">
    <citation type="submission" date="2018-12" db="EMBL/GenBank/DDBJ databases">
        <title>Rubrispira sanarue gen. nov., sp., nov., a member of the order Silvanigrellales, isolated from a brackish lake in Hamamatsu Japan.</title>
        <authorList>
            <person name="Maejima Y."/>
            <person name="Iino T."/>
            <person name="Muraguchi Y."/>
            <person name="Fukuda K."/>
            <person name="Nojiri H."/>
            <person name="Ohkuma M."/>
            <person name="Moriuchi R."/>
            <person name="Dohra H."/>
            <person name="Kimbara K."/>
            <person name="Shintani M."/>
        </authorList>
    </citation>
    <scope>NUCLEOTIDE SEQUENCE [LARGE SCALE GENOMIC DNA]</scope>
    <source>
        <strain evidence="3 4">RF1110005</strain>
    </source>
</reference>
<organism evidence="3 4">
    <name type="scientific">Fluviispira sanaruensis</name>
    <dbReference type="NCBI Taxonomy" id="2493639"/>
    <lineage>
        <taxon>Bacteria</taxon>
        <taxon>Pseudomonadati</taxon>
        <taxon>Bdellovibrionota</taxon>
        <taxon>Oligoflexia</taxon>
        <taxon>Silvanigrellales</taxon>
        <taxon>Silvanigrellaceae</taxon>
        <taxon>Fluviispira</taxon>
    </lineage>
</organism>
<dbReference type="InterPro" id="IPR036249">
    <property type="entry name" value="Thioredoxin-like_sf"/>
</dbReference>
<keyword evidence="3" id="KW-0808">Transferase</keyword>
<dbReference type="PANTHER" id="PTHR44051:SF8">
    <property type="entry name" value="GLUTATHIONE S-TRANSFERASE GSTA"/>
    <property type="match status" value="1"/>
</dbReference>
<dbReference type="AlphaFoldDB" id="A0A4P2VW01"/>
<dbReference type="SUPFAM" id="SSF52833">
    <property type="entry name" value="Thioredoxin-like"/>
    <property type="match status" value="1"/>
</dbReference>
<name>A0A4P2VW01_FLUSA</name>
<evidence type="ECO:0000313" key="4">
    <source>
        <dbReference type="Proteomes" id="UP000291236"/>
    </source>
</evidence>
<evidence type="ECO:0000259" key="1">
    <source>
        <dbReference type="PROSITE" id="PS50404"/>
    </source>
</evidence>
<proteinExistence type="predicted"/>
<dbReference type="Proteomes" id="UP000291236">
    <property type="component" value="Chromosome"/>
</dbReference>
<sequence length="211" mass="23975">MMKFYFSTSTCSTACHIALEELSLEYTPIEVSWKRDLNVSELNKLNPLGAVPVLISAQGKTLTQNTAILEYLADQKPSAQLLAGNGTWERSETMSWVAFVASDLQKAFTPFFQVKDISQSETAQTEIKDFAAKKIKTFLDHIENNLAGKNYITGNQFTIADAYLFTIIGWTKWVKISTLEYKNITNYMKRVFDRPAVQSVLKKENMLDYLQ</sequence>
<dbReference type="Gene3D" id="3.40.30.10">
    <property type="entry name" value="Glutaredoxin"/>
    <property type="match status" value="1"/>
</dbReference>
<dbReference type="InterPro" id="IPR004045">
    <property type="entry name" value="Glutathione_S-Trfase_N"/>
</dbReference>
<dbReference type="PANTHER" id="PTHR44051">
    <property type="entry name" value="GLUTATHIONE S-TRANSFERASE-RELATED"/>
    <property type="match status" value="1"/>
</dbReference>